<name>A6TPZ9_ALKMQ</name>
<dbReference type="HOGENOM" id="CLU_1668581_0_0_9"/>
<evidence type="ECO:0000256" key="1">
    <source>
        <dbReference type="SAM" id="Phobius"/>
    </source>
</evidence>
<dbReference type="OrthoDB" id="2088043at2"/>
<feature type="transmembrane region" description="Helical" evidence="1">
    <location>
        <begin position="84"/>
        <end position="102"/>
    </location>
</feature>
<dbReference type="EMBL" id="CP000724">
    <property type="protein sequence ID" value="ABR48267.1"/>
    <property type="molecule type" value="Genomic_DNA"/>
</dbReference>
<evidence type="ECO:0000313" key="3">
    <source>
        <dbReference type="Proteomes" id="UP000001572"/>
    </source>
</evidence>
<accession>A6TPZ9</accession>
<feature type="transmembrane region" description="Helical" evidence="1">
    <location>
        <begin position="21"/>
        <end position="43"/>
    </location>
</feature>
<keyword evidence="3" id="KW-1185">Reference proteome</keyword>
<protein>
    <submittedName>
        <fullName evidence="2">Uncharacterized protein</fullName>
    </submittedName>
</protein>
<dbReference type="AlphaFoldDB" id="A6TPZ9"/>
<dbReference type="Proteomes" id="UP000001572">
    <property type="component" value="Chromosome"/>
</dbReference>
<feature type="transmembrane region" description="Helical" evidence="1">
    <location>
        <begin position="122"/>
        <end position="141"/>
    </location>
</feature>
<sequence>MIKNVKVFLEHSFTTIVVNNIIALALHLTISIISIILLIVFVVTGPTLGVYTTHIMSRLFFIILHISLYLCAGMVLDSSKDEKYDFFAGTIIAVIGIGLWIYTLSKTGMNLVETPKELSEYWIIYNLYYSPFTMIYFLSGLNGSPLLSLLTNLLPPFLLGCGIKCRRITVKRSAVD</sequence>
<evidence type="ECO:0000313" key="2">
    <source>
        <dbReference type="EMBL" id="ABR48267.1"/>
    </source>
</evidence>
<keyword evidence="1" id="KW-0472">Membrane</keyword>
<proteinExistence type="predicted"/>
<organism evidence="2 3">
    <name type="scientific">Alkaliphilus metalliredigens (strain QYMF)</name>
    <dbReference type="NCBI Taxonomy" id="293826"/>
    <lineage>
        <taxon>Bacteria</taxon>
        <taxon>Bacillati</taxon>
        <taxon>Bacillota</taxon>
        <taxon>Clostridia</taxon>
        <taxon>Peptostreptococcales</taxon>
        <taxon>Natronincolaceae</taxon>
        <taxon>Alkaliphilus</taxon>
    </lineage>
</organism>
<keyword evidence="1" id="KW-0812">Transmembrane</keyword>
<dbReference type="KEGG" id="amt:Amet_2107"/>
<reference evidence="3" key="1">
    <citation type="journal article" date="2016" name="Genome Announc.">
        <title>Complete genome sequence of Alkaliphilus metalliredigens strain QYMF, an alkaliphilic and metal-reducing bacterium isolated from borax-contaminated leachate ponds.</title>
        <authorList>
            <person name="Hwang C."/>
            <person name="Copeland A."/>
            <person name="Lucas S."/>
            <person name="Lapidus A."/>
            <person name="Barry K."/>
            <person name="Detter J.C."/>
            <person name="Glavina Del Rio T."/>
            <person name="Hammon N."/>
            <person name="Israni S."/>
            <person name="Dalin E."/>
            <person name="Tice H."/>
            <person name="Pitluck S."/>
            <person name="Chertkov O."/>
            <person name="Brettin T."/>
            <person name="Bruce D."/>
            <person name="Han C."/>
            <person name="Schmutz J."/>
            <person name="Larimer F."/>
            <person name="Land M.L."/>
            <person name="Hauser L."/>
            <person name="Kyrpides N."/>
            <person name="Mikhailova N."/>
            <person name="Ye Q."/>
            <person name="Zhou J."/>
            <person name="Richardson P."/>
            <person name="Fields M.W."/>
        </authorList>
    </citation>
    <scope>NUCLEOTIDE SEQUENCE [LARGE SCALE GENOMIC DNA]</scope>
    <source>
        <strain evidence="3">QYMF</strain>
    </source>
</reference>
<feature type="transmembrane region" description="Helical" evidence="1">
    <location>
        <begin position="55"/>
        <end position="72"/>
    </location>
</feature>
<dbReference type="RefSeq" id="WP_012063247.1">
    <property type="nucleotide sequence ID" value="NC_009633.1"/>
</dbReference>
<gene>
    <name evidence="2" type="ordered locus">Amet_2107</name>
</gene>
<dbReference type="eggNOG" id="ENOG50332G4">
    <property type="taxonomic scope" value="Bacteria"/>
</dbReference>
<keyword evidence="1" id="KW-1133">Transmembrane helix</keyword>